<evidence type="ECO:0000313" key="5">
    <source>
        <dbReference type="Proteomes" id="UP000242246"/>
    </source>
</evidence>
<dbReference type="InterPro" id="IPR001638">
    <property type="entry name" value="Solute-binding_3/MltF_N"/>
</dbReference>
<reference evidence="4 5" key="1">
    <citation type="submission" date="2014-12" db="EMBL/GenBank/DDBJ databases">
        <title>Draft genome sequences of 10 type strains of Lactococcus.</title>
        <authorList>
            <person name="Sun Z."/>
            <person name="Zhong Z."/>
            <person name="Liu W."/>
            <person name="Zhang W."/>
            <person name="Zhang H."/>
        </authorList>
    </citation>
    <scope>NUCLEOTIDE SEQUENCE [LARGE SCALE GENOMIC DNA]</scope>
    <source>
        <strain evidence="4 5">DSM 20686</strain>
    </source>
</reference>
<feature type="domain" description="Solute-binding protein family 3/N-terminal" evidence="3">
    <location>
        <begin position="44"/>
        <end position="274"/>
    </location>
</feature>
<evidence type="ECO:0000256" key="1">
    <source>
        <dbReference type="ARBA" id="ARBA00022729"/>
    </source>
</evidence>
<dbReference type="SUPFAM" id="SSF53850">
    <property type="entry name" value="Periplasmic binding protein-like II"/>
    <property type="match status" value="1"/>
</dbReference>
<dbReference type="PANTHER" id="PTHR35936">
    <property type="entry name" value="MEMBRANE-BOUND LYTIC MUREIN TRANSGLYCOSYLASE F"/>
    <property type="match status" value="1"/>
</dbReference>
<keyword evidence="5" id="KW-1185">Reference proteome</keyword>
<evidence type="ECO:0000313" key="4">
    <source>
        <dbReference type="EMBL" id="PCS06486.1"/>
    </source>
</evidence>
<dbReference type="Pfam" id="PF00497">
    <property type="entry name" value="SBP_bac_3"/>
    <property type="match status" value="1"/>
</dbReference>
<keyword evidence="1 2" id="KW-0732">Signal</keyword>
<sequence length="284" mass="31603">MKSKVKRLIVSGLALAVIGGSLVACGQQKKEKQSSSQSASAPQVLNIGTTGVSKPFSYRDNGKLTGYDVEVVKALFSGLKQEYKVDLETTEFESILAGLDTDRYQLGANNFSYNAERAKKYNFSLPITKNPYVLVVRENDNQIKSLDDLTGKKAVTEVGNSGATLLENYNKNHSGKIDIQYTDQDFIKQFQDIEEGKYDVRIISTISAKQAIKEHGFKLKIVPFSDPSIYPDAYLLLPKTKDGDKLLKVVNQQIKKIYKDGTLEKISQEQLGASYLPDEKEINQ</sequence>
<dbReference type="STRING" id="1348632.GCA_001591745_01173"/>
<name>A0A2A5RZ03_9LACT</name>
<accession>A0A2A5RZ03</accession>
<dbReference type="OrthoDB" id="8613538at2"/>
<dbReference type="Proteomes" id="UP000242246">
    <property type="component" value="Unassembled WGS sequence"/>
</dbReference>
<protein>
    <recommendedName>
        <fullName evidence="3">Solute-binding protein family 3/N-terminal domain-containing protein</fullName>
    </recommendedName>
</protein>
<dbReference type="SMART" id="SM00062">
    <property type="entry name" value="PBPb"/>
    <property type="match status" value="1"/>
</dbReference>
<dbReference type="EMBL" id="JXJX01000008">
    <property type="protein sequence ID" value="PCS06486.1"/>
    <property type="molecule type" value="Genomic_DNA"/>
</dbReference>
<dbReference type="Gene3D" id="3.40.190.10">
    <property type="entry name" value="Periplasmic binding protein-like II"/>
    <property type="match status" value="2"/>
</dbReference>
<evidence type="ECO:0000256" key="2">
    <source>
        <dbReference type="SAM" id="SignalP"/>
    </source>
</evidence>
<dbReference type="RefSeq" id="WP_068162950.1">
    <property type="nucleotide sequence ID" value="NZ_JXJX01000008.1"/>
</dbReference>
<dbReference type="AlphaFoldDB" id="A0A2A5RZ03"/>
<dbReference type="PROSITE" id="PS51257">
    <property type="entry name" value="PROKAR_LIPOPROTEIN"/>
    <property type="match status" value="1"/>
</dbReference>
<feature type="signal peptide" evidence="2">
    <location>
        <begin position="1"/>
        <end position="26"/>
    </location>
</feature>
<organism evidence="4 5">
    <name type="scientific">Pseudolactococcus plantarum</name>
    <dbReference type="NCBI Taxonomy" id="1365"/>
    <lineage>
        <taxon>Bacteria</taxon>
        <taxon>Bacillati</taxon>
        <taxon>Bacillota</taxon>
        <taxon>Bacilli</taxon>
        <taxon>Lactobacillales</taxon>
        <taxon>Streptococcaceae</taxon>
        <taxon>Pseudolactococcus</taxon>
    </lineage>
</organism>
<gene>
    <name evidence="4" type="ORF">RU87_GL001695</name>
</gene>
<dbReference type="PANTHER" id="PTHR35936:SF19">
    <property type="entry name" value="AMINO-ACID-BINDING PROTEIN YXEM-RELATED"/>
    <property type="match status" value="1"/>
</dbReference>
<comment type="caution">
    <text evidence="4">The sequence shown here is derived from an EMBL/GenBank/DDBJ whole genome shotgun (WGS) entry which is preliminary data.</text>
</comment>
<feature type="chain" id="PRO_5012065724" description="Solute-binding protein family 3/N-terminal domain-containing protein" evidence="2">
    <location>
        <begin position="27"/>
        <end position="284"/>
    </location>
</feature>
<evidence type="ECO:0000259" key="3">
    <source>
        <dbReference type="SMART" id="SM00062"/>
    </source>
</evidence>
<proteinExistence type="predicted"/>